<comment type="caution">
    <text evidence="1">The sequence shown here is derived from an EMBL/GenBank/DDBJ whole genome shotgun (WGS) entry which is preliminary data.</text>
</comment>
<gene>
    <name evidence="1" type="ORF">EI555_015610</name>
</gene>
<dbReference type="AlphaFoldDB" id="A0A4U1FAC6"/>
<reference evidence="2" key="1">
    <citation type="journal article" date="2019" name="IScience">
        <title>Narwhal Genome Reveals Long-Term Low Genetic Diversity despite Current Large Abundance Size.</title>
        <authorList>
            <person name="Westbury M.V."/>
            <person name="Petersen B."/>
            <person name="Garde E."/>
            <person name="Heide-Jorgensen M.P."/>
            <person name="Lorenzen E.D."/>
        </authorList>
    </citation>
    <scope>NUCLEOTIDE SEQUENCE [LARGE SCALE GENOMIC DNA]</scope>
</reference>
<name>A0A4U1FAC6_MONMO</name>
<dbReference type="Proteomes" id="UP000308365">
    <property type="component" value="Unassembled WGS sequence"/>
</dbReference>
<protein>
    <submittedName>
        <fullName evidence="1">Uncharacterized protein</fullName>
    </submittedName>
</protein>
<dbReference type="EMBL" id="RWIC01000268">
    <property type="protein sequence ID" value="TKC46424.1"/>
    <property type="molecule type" value="Genomic_DNA"/>
</dbReference>
<evidence type="ECO:0000313" key="2">
    <source>
        <dbReference type="Proteomes" id="UP000308365"/>
    </source>
</evidence>
<proteinExistence type="predicted"/>
<sequence>TSQIPLLSGAHQRLDTTMTSSYTRSSRSWNRIHTEDQILNIQATLVELCMDMLRRGSWSKSKDRGIIQAGKLRDLQVTGLQKDLHLPPRLQDAPRFPLRPVHTRKENGEINLKSLCQQSI</sequence>
<feature type="non-terminal residue" evidence="1">
    <location>
        <position position="1"/>
    </location>
</feature>
<evidence type="ECO:0000313" key="1">
    <source>
        <dbReference type="EMBL" id="TKC46424.1"/>
    </source>
</evidence>
<accession>A0A4U1FAC6</accession>
<organism evidence="1 2">
    <name type="scientific">Monodon monoceros</name>
    <name type="common">Narwhal</name>
    <name type="synonym">Ceratodon monodon</name>
    <dbReference type="NCBI Taxonomy" id="40151"/>
    <lineage>
        <taxon>Eukaryota</taxon>
        <taxon>Metazoa</taxon>
        <taxon>Chordata</taxon>
        <taxon>Craniata</taxon>
        <taxon>Vertebrata</taxon>
        <taxon>Euteleostomi</taxon>
        <taxon>Mammalia</taxon>
        <taxon>Eutheria</taxon>
        <taxon>Laurasiatheria</taxon>
        <taxon>Artiodactyla</taxon>
        <taxon>Whippomorpha</taxon>
        <taxon>Cetacea</taxon>
        <taxon>Odontoceti</taxon>
        <taxon>Monodontidae</taxon>
        <taxon>Monodon</taxon>
    </lineage>
</organism>